<keyword evidence="1" id="KW-0732">Signal</keyword>
<proteinExistence type="predicted"/>
<keyword evidence="3" id="KW-1185">Reference proteome</keyword>
<evidence type="ECO:0000256" key="1">
    <source>
        <dbReference type="SAM" id="SignalP"/>
    </source>
</evidence>
<dbReference type="PANTHER" id="PTHR35279">
    <property type="match status" value="1"/>
</dbReference>
<dbReference type="EMBL" id="JACOOK010000001">
    <property type="protein sequence ID" value="MBC5616004.1"/>
    <property type="molecule type" value="Genomic_DNA"/>
</dbReference>
<feature type="chain" id="PRO_5045565028" evidence="1">
    <location>
        <begin position="24"/>
        <end position="359"/>
    </location>
</feature>
<name>A0ABR7CK20_9BACT</name>
<comment type="caution">
    <text evidence="2">The sequence shown here is derived from an EMBL/GenBank/DDBJ whole genome shotgun (WGS) entry which is preliminary data.</text>
</comment>
<organism evidence="2 3">
    <name type="scientific">Alistipes hominis</name>
    <dbReference type="NCBI Taxonomy" id="2763015"/>
    <lineage>
        <taxon>Bacteria</taxon>
        <taxon>Pseudomonadati</taxon>
        <taxon>Bacteroidota</taxon>
        <taxon>Bacteroidia</taxon>
        <taxon>Bacteroidales</taxon>
        <taxon>Rikenellaceae</taxon>
        <taxon>Alistipes</taxon>
    </lineage>
</organism>
<dbReference type="PANTHER" id="PTHR35279:SF1">
    <property type="entry name" value="ARABINANASE_LEVANSUCRASE_INVERTASE"/>
    <property type="match status" value="1"/>
</dbReference>
<dbReference type="SUPFAM" id="SSF75005">
    <property type="entry name" value="Arabinanase/levansucrase/invertase"/>
    <property type="match status" value="2"/>
</dbReference>
<gene>
    <name evidence="2" type="ORF">H8S08_03090</name>
</gene>
<sequence>MKRRIPAGLALAAALSFLQPATAQQSVPQETMKKVYETVKTPYKYGLVLVPERDEDMVDSPTVFREKGKWYMTYVLFDSTGYETWLAESDDLLKWNTLGPILSFAGGSWDSAQRGGYLALQDYRWGGSYRAGKYDGRYWLSYIGGSSQGYEAGMLNVGMARTGGEIARPHEWEGFDAPVMTPADPDAGSWECYTLYKSSVIRAPKRLLGAPFVMYYNAKGSADGKESIGIALSDDLKTWRRYSDRPVLEHPEGITGDAQIQKMGDLYVMFYFGAFWKGKPYAAFNRFACSYDLVHWTDWTGDDLIVPSEPYDNLFAHKSFVVKYKGVVYHFYCAVNGHDRRGIAVATSRDMGRSSLQFR</sequence>
<dbReference type="InterPro" id="IPR023296">
    <property type="entry name" value="Glyco_hydro_beta-prop_sf"/>
</dbReference>
<evidence type="ECO:0000313" key="2">
    <source>
        <dbReference type="EMBL" id="MBC5616004.1"/>
    </source>
</evidence>
<reference evidence="2 3" key="1">
    <citation type="submission" date="2020-08" db="EMBL/GenBank/DDBJ databases">
        <title>Genome public.</title>
        <authorList>
            <person name="Liu C."/>
            <person name="Sun Q."/>
        </authorList>
    </citation>
    <scope>NUCLEOTIDE SEQUENCE [LARGE SCALE GENOMIC DNA]</scope>
    <source>
        <strain evidence="2 3">New-7</strain>
    </source>
</reference>
<evidence type="ECO:0000313" key="3">
    <source>
        <dbReference type="Proteomes" id="UP000636891"/>
    </source>
</evidence>
<dbReference type="Gene3D" id="2.115.10.20">
    <property type="entry name" value="Glycosyl hydrolase domain, family 43"/>
    <property type="match status" value="2"/>
</dbReference>
<dbReference type="Proteomes" id="UP000636891">
    <property type="component" value="Unassembled WGS sequence"/>
</dbReference>
<accession>A0ABR7CK20</accession>
<dbReference type="RefSeq" id="WP_118657125.1">
    <property type="nucleotide sequence ID" value="NZ_JACOOK010000001.1"/>
</dbReference>
<feature type="signal peptide" evidence="1">
    <location>
        <begin position="1"/>
        <end position="23"/>
    </location>
</feature>
<protein>
    <submittedName>
        <fullName evidence="2">Glycosylase</fullName>
    </submittedName>
</protein>